<protein>
    <recommendedName>
        <fullName evidence="7">Poly(A) polymerase I</fullName>
        <shortName evidence="7">PAP I</shortName>
        <ecNumber evidence="7">2.7.7.19</ecNumber>
    </recommendedName>
</protein>
<feature type="compositionally biased region" description="Acidic residues" evidence="9">
    <location>
        <begin position="496"/>
        <end position="510"/>
    </location>
</feature>
<dbReference type="InterPro" id="IPR025866">
    <property type="entry name" value="PolyA_pol_arg_C_dom"/>
</dbReference>
<gene>
    <name evidence="7 13" type="primary">pcnB</name>
    <name evidence="13" type="ORF">EOE66_10855</name>
</gene>
<reference evidence="13 14" key="1">
    <citation type="submission" date="2019-01" db="EMBL/GenBank/DDBJ databases">
        <authorList>
            <person name="Chen W.-M."/>
        </authorList>
    </citation>
    <scope>NUCLEOTIDE SEQUENCE [LARGE SCALE GENOMIC DNA]</scope>
    <source>
        <strain evidence="13 14">KYPY4</strain>
    </source>
</reference>
<comment type="similarity">
    <text evidence="7 8">Belongs to the tRNA nucleotidyltransferase/poly(A) polymerase family.</text>
</comment>
<dbReference type="GO" id="GO:0043633">
    <property type="term" value="P:polyadenylation-dependent RNA catabolic process"/>
    <property type="evidence" value="ECO:0007669"/>
    <property type="project" value="InterPro"/>
</dbReference>
<evidence type="ECO:0000259" key="12">
    <source>
        <dbReference type="Pfam" id="PF12627"/>
    </source>
</evidence>
<feature type="domain" description="Polymerase A arginine-rich C-terminal" evidence="11">
    <location>
        <begin position="366"/>
        <end position="476"/>
    </location>
</feature>
<dbReference type="PANTHER" id="PTHR43051:SF1">
    <property type="entry name" value="POLYNUCLEOTIDE ADENYLYLTRANSFERASE FAMILY PROTEIN"/>
    <property type="match status" value="1"/>
</dbReference>
<keyword evidence="14" id="KW-1185">Reference proteome</keyword>
<dbReference type="Pfam" id="PF01743">
    <property type="entry name" value="PolyA_pol"/>
    <property type="match status" value="1"/>
</dbReference>
<evidence type="ECO:0000259" key="10">
    <source>
        <dbReference type="Pfam" id="PF01743"/>
    </source>
</evidence>
<dbReference type="GO" id="GO:0006397">
    <property type="term" value="P:mRNA processing"/>
    <property type="evidence" value="ECO:0007669"/>
    <property type="project" value="UniProtKB-KW"/>
</dbReference>
<dbReference type="HAMAP" id="MF_00957">
    <property type="entry name" value="PolyA_pol"/>
    <property type="match status" value="1"/>
</dbReference>
<dbReference type="GO" id="GO:0005524">
    <property type="term" value="F:ATP binding"/>
    <property type="evidence" value="ECO:0007669"/>
    <property type="project" value="UniProtKB-UniRule"/>
</dbReference>
<keyword evidence="1 7" id="KW-0507">mRNA processing</keyword>
<evidence type="ECO:0000256" key="3">
    <source>
        <dbReference type="ARBA" id="ARBA00022741"/>
    </source>
</evidence>
<dbReference type="Proteomes" id="UP000285575">
    <property type="component" value="Unassembled WGS sequence"/>
</dbReference>
<keyword evidence="13" id="KW-0548">Nucleotidyltransferase</keyword>
<feature type="active site" evidence="7">
    <location>
        <position position="187"/>
    </location>
</feature>
<evidence type="ECO:0000256" key="4">
    <source>
        <dbReference type="ARBA" id="ARBA00022840"/>
    </source>
</evidence>
<dbReference type="InterPro" id="IPR032828">
    <property type="entry name" value="PolyA_RNA-bd"/>
</dbReference>
<dbReference type="OrthoDB" id="9805698at2"/>
<evidence type="ECO:0000256" key="2">
    <source>
        <dbReference type="ARBA" id="ARBA00022679"/>
    </source>
</evidence>
<comment type="caution">
    <text evidence="13">The sequence shown here is derived from an EMBL/GenBank/DDBJ whole genome shotgun (WGS) entry which is preliminary data.</text>
</comment>
<dbReference type="CDD" id="cd05398">
    <property type="entry name" value="NT_ClassII-CCAase"/>
    <property type="match status" value="1"/>
</dbReference>
<dbReference type="EMBL" id="SACR01000003">
    <property type="protein sequence ID" value="RVU46334.1"/>
    <property type="molecule type" value="Genomic_DNA"/>
</dbReference>
<keyword evidence="5 7" id="KW-0694">RNA-binding</keyword>
<feature type="domain" description="Poly A polymerase head" evidence="10">
    <location>
        <begin position="69"/>
        <end position="218"/>
    </location>
</feature>
<organism evidence="13 14">
    <name type="scientific">Rubrivivax rivuli</name>
    <dbReference type="NCBI Taxonomy" id="1862385"/>
    <lineage>
        <taxon>Bacteria</taxon>
        <taxon>Pseudomonadati</taxon>
        <taxon>Pseudomonadota</taxon>
        <taxon>Betaproteobacteria</taxon>
        <taxon>Burkholderiales</taxon>
        <taxon>Sphaerotilaceae</taxon>
        <taxon>Rubrivivax</taxon>
    </lineage>
</organism>
<evidence type="ECO:0000313" key="13">
    <source>
        <dbReference type="EMBL" id="RVU46334.1"/>
    </source>
</evidence>
<feature type="region of interest" description="Disordered" evidence="9">
    <location>
        <begin position="469"/>
        <end position="547"/>
    </location>
</feature>
<evidence type="ECO:0000256" key="7">
    <source>
        <dbReference type="HAMAP-Rule" id="MF_00957"/>
    </source>
</evidence>
<feature type="active site" evidence="7">
    <location>
        <position position="89"/>
    </location>
</feature>
<dbReference type="RefSeq" id="WP_128228697.1">
    <property type="nucleotide sequence ID" value="NZ_SACR01000003.1"/>
</dbReference>
<evidence type="ECO:0000259" key="11">
    <source>
        <dbReference type="Pfam" id="PF12626"/>
    </source>
</evidence>
<comment type="function">
    <text evidence="7">Adds poly(A) tail to the 3' end of many RNAs, which usually targets these RNAs for decay. Plays a significant role in the global control of gene expression, through influencing the rate of transcript degradation, and in the general RNA quality control.</text>
</comment>
<dbReference type="InterPro" id="IPR043519">
    <property type="entry name" value="NT_sf"/>
</dbReference>
<evidence type="ECO:0000256" key="6">
    <source>
        <dbReference type="ARBA" id="ARBA00023163"/>
    </source>
</evidence>
<dbReference type="NCBIfam" id="TIGR01942">
    <property type="entry name" value="pcnB"/>
    <property type="match status" value="1"/>
</dbReference>
<dbReference type="Gene3D" id="1.10.3090.10">
    <property type="entry name" value="cca-adding enzyme, domain 2"/>
    <property type="match status" value="1"/>
</dbReference>
<evidence type="ECO:0000313" key="14">
    <source>
        <dbReference type="Proteomes" id="UP000285575"/>
    </source>
</evidence>
<dbReference type="Pfam" id="PF12626">
    <property type="entry name" value="PolyA_pol_arg_C"/>
    <property type="match status" value="1"/>
</dbReference>
<sequence length="547" mass="59641">MIKKFIQRLLGQGETPGTAAPPAAAPATPAIPLGQRTEISASEHRIDPQLLDANAVRVVKTLKDAGFEAYIVGGAVRDLLVGLRPKDFDVATDATPEQVKSLFRRAFIIGRRFRLVHVVFGRGREHETIEVSTFRAYMDPAATDAVAGNEKTAKSEIADKKHVVDASGRVLRDNVWGPQIEDAARRDFTINAMYYDPVTQTVVDYHGGLADVRARLLRMIGDPATRYREDPVRIIRVVRFAAKLGFALEPATLKPIAKAAPLLSNVPISRLFDEMVKLMQTGHALASVEQLRKFGLIGGSLNIFPVLDAALAPAQPNPVREKFVRQALQDTDTRVAENRSVVPSYMLACMLWHDVQERWATLRAAGEPPVPALQQAIDAVFDARIGDISGRGKLAADMREVWLMQPRFERRTPSGAASLVAQPRFRAGYDFLRLRADCGEVPQELADWWEDFHLGNDEDREALLRDVKPAARGAKRVPARGGEAPRAGTAPAAEPGDGEDDADDDADDGDSPCPGEASAAPRKRRRRRRRPGGGRPAGGGEGGPPAT</sequence>
<keyword evidence="2 7" id="KW-0808">Transferase</keyword>
<dbReference type="InterPro" id="IPR052191">
    <property type="entry name" value="tRNA_ntf/polyA_polymerase_I"/>
</dbReference>
<keyword evidence="4 7" id="KW-0067">ATP-binding</keyword>
<evidence type="ECO:0000256" key="5">
    <source>
        <dbReference type="ARBA" id="ARBA00022884"/>
    </source>
</evidence>
<dbReference type="Pfam" id="PF12627">
    <property type="entry name" value="PolyA_pol_RNAbd"/>
    <property type="match status" value="1"/>
</dbReference>
<proteinExistence type="inferred from homology"/>
<dbReference type="EC" id="2.7.7.19" evidence="7"/>
<keyword evidence="6 7" id="KW-0804">Transcription</keyword>
<dbReference type="SUPFAM" id="SSF81891">
    <property type="entry name" value="Poly A polymerase C-terminal region-like"/>
    <property type="match status" value="1"/>
</dbReference>
<dbReference type="SUPFAM" id="SSF81301">
    <property type="entry name" value="Nucleotidyltransferase"/>
    <property type="match status" value="1"/>
</dbReference>
<comment type="catalytic activity">
    <reaction evidence="7">
        <text>RNA(n) + ATP = RNA(n)-3'-adenine ribonucleotide + diphosphate</text>
        <dbReference type="Rhea" id="RHEA:11332"/>
        <dbReference type="Rhea" id="RHEA-COMP:14527"/>
        <dbReference type="Rhea" id="RHEA-COMP:17347"/>
        <dbReference type="ChEBI" id="CHEBI:30616"/>
        <dbReference type="ChEBI" id="CHEBI:33019"/>
        <dbReference type="ChEBI" id="CHEBI:140395"/>
        <dbReference type="ChEBI" id="CHEBI:173115"/>
        <dbReference type="EC" id="2.7.7.19"/>
    </reaction>
</comment>
<dbReference type="GO" id="GO:0003723">
    <property type="term" value="F:RNA binding"/>
    <property type="evidence" value="ECO:0007669"/>
    <property type="project" value="UniProtKB-UniRule"/>
</dbReference>
<dbReference type="InterPro" id="IPR002646">
    <property type="entry name" value="PolA_pol_head_dom"/>
</dbReference>
<feature type="compositionally biased region" description="Basic residues" evidence="9">
    <location>
        <begin position="521"/>
        <end position="532"/>
    </location>
</feature>
<evidence type="ECO:0000256" key="8">
    <source>
        <dbReference type="RuleBase" id="RU003953"/>
    </source>
</evidence>
<feature type="active site" evidence="7">
    <location>
        <position position="87"/>
    </location>
</feature>
<name>A0A437RHV7_9BURK</name>
<dbReference type="PANTHER" id="PTHR43051">
    <property type="entry name" value="POLYNUCLEOTIDE ADENYLYLTRANSFERASE FAMILY PROTEIN"/>
    <property type="match status" value="1"/>
</dbReference>
<dbReference type="Gene3D" id="3.30.460.10">
    <property type="entry name" value="Beta Polymerase, domain 2"/>
    <property type="match status" value="1"/>
</dbReference>
<evidence type="ECO:0000256" key="1">
    <source>
        <dbReference type="ARBA" id="ARBA00022664"/>
    </source>
</evidence>
<dbReference type="InterPro" id="IPR010206">
    <property type="entry name" value="PolA_pol_I"/>
</dbReference>
<feature type="domain" description="tRNA nucleotidyltransferase/poly(A) polymerase RNA and SrmB- binding" evidence="12">
    <location>
        <begin position="245"/>
        <end position="309"/>
    </location>
</feature>
<feature type="compositionally biased region" description="Gly residues" evidence="9">
    <location>
        <begin position="533"/>
        <end position="547"/>
    </location>
</feature>
<dbReference type="GO" id="GO:1990817">
    <property type="term" value="F:poly(A) RNA polymerase activity"/>
    <property type="evidence" value="ECO:0007669"/>
    <property type="project" value="UniProtKB-UniRule"/>
</dbReference>
<dbReference type="AlphaFoldDB" id="A0A437RHV7"/>
<keyword evidence="3 7" id="KW-0547">Nucleotide-binding</keyword>
<evidence type="ECO:0000256" key="9">
    <source>
        <dbReference type="SAM" id="MobiDB-lite"/>
    </source>
</evidence>
<accession>A0A437RHV7</accession>